<dbReference type="KEGG" id="ava:Ava_1413"/>
<dbReference type="DNASU" id="3682649"/>
<sequence length="396" mass="44787">MLQLLILIVFVICVSSSASKIMLKSIRIENFRGFHSFELQQLGRVNLLVGKNNTGKTSILEAIQLLCSRNKVDLLAQKMTSRSEFCFDEKSNNSLELDVRHLFYGHEIQLETRFAITATHDNSSEELVVSIKAHNIHIPEGSRVLDAYQNDEFIKALLERDSFLEISWNGTEKEPLILLPLSSKGGLPIDYVRRFRGDNKNSASKVQFVTSSFLETERMIELFDQIVLTPEEKLVEQALNIIDSKIKRIAPMGSIKFRGSLDGSRGGFFVLLSDINQRVPIGSMGDGVWRMLGLALATVCAKDGYLFVDEIDTGLHFTAMSDMWRMIWETAKRLNVQVFATTHNSDCWMSLASIVQQEDAAEDGIRIHRIEKGKEKSVVFTEPQIVIAAEREIEVR</sequence>
<dbReference type="PANTHER" id="PTHR43581:SF4">
    <property type="entry name" value="ATP_GTP PHOSPHATASE"/>
    <property type="match status" value="1"/>
</dbReference>
<dbReference type="SUPFAM" id="SSF52540">
    <property type="entry name" value="P-loop containing nucleoside triphosphate hydrolases"/>
    <property type="match status" value="1"/>
</dbReference>
<organism evidence="2 3">
    <name type="scientific">Trichormus variabilis (strain ATCC 29413 / PCC 7937)</name>
    <name type="common">Anabaena variabilis</name>
    <dbReference type="NCBI Taxonomy" id="240292"/>
    <lineage>
        <taxon>Bacteria</taxon>
        <taxon>Bacillati</taxon>
        <taxon>Cyanobacteriota</taxon>
        <taxon>Cyanophyceae</taxon>
        <taxon>Nostocales</taxon>
        <taxon>Nostocaceae</taxon>
        <taxon>Trichormus</taxon>
    </lineage>
</organism>
<dbReference type="InterPro" id="IPR051396">
    <property type="entry name" value="Bact_Antivir_Def_Nuclease"/>
</dbReference>
<dbReference type="PANTHER" id="PTHR43581">
    <property type="entry name" value="ATP/GTP PHOSPHATASE"/>
    <property type="match status" value="1"/>
</dbReference>
<accession>Q3MDA0</accession>
<dbReference type="AlphaFoldDB" id="Q3MDA0"/>
<gene>
    <name evidence="2" type="ordered locus">Ava_1413</name>
</gene>
<proteinExistence type="predicted"/>
<protein>
    <recommendedName>
        <fullName evidence="1">ATPase AAA-type core domain-containing protein</fullName>
    </recommendedName>
</protein>
<dbReference type="Proteomes" id="UP000002533">
    <property type="component" value="Chromosome"/>
</dbReference>
<reference evidence="3" key="1">
    <citation type="journal article" date="2014" name="Stand. Genomic Sci.">
        <title>Complete genome sequence of Anabaena variabilis ATCC 29413.</title>
        <authorList>
            <person name="Thiel T."/>
            <person name="Pratte B.S."/>
            <person name="Zhong J."/>
            <person name="Goodwin L."/>
            <person name="Copeland A."/>
            <person name="Lucas S."/>
            <person name="Han C."/>
            <person name="Pitluck S."/>
            <person name="Land M.L."/>
            <person name="Kyrpides N.C."/>
            <person name="Woyke T."/>
        </authorList>
    </citation>
    <scope>NUCLEOTIDE SEQUENCE [LARGE SCALE GENOMIC DNA]</scope>
    <source>
        <strain evidence="3">ATCC 29413 / PCC 7937</strain>
    </source>
</reference>
<dbReference type="STRING" id="240292.Ava_1413"/>
<dbReference type="InterPro" id="IPR003959">
    <property type="entry name" value="ATPase_AAA_core"/>
</dbReference>
<dbReference type="Pfam" id="PF13304">
    <property type="entry name" value="AAA_21"/>
    <property type="match status" value="1"/>
</dbReference>
<dbReference type="InterPro" id="IPR027417">
    <property type="entry name" value="P-loop_NTPase"/>
</dbReference>
<dbReference type="HOGENOM" id="CLU_063816_1_0_3"/>
<dbReference type="EMBL" id="CP000117">
    <property type="protein sequence ID" value="ABA21036.1"/>
    <property type="molecule type" value="Genomic_DNA"/>
</dbReference>
<dbReference type="RefSeq" id="WP_011318237.1">
    <property type="nucleotide sequence ID" value="NC_007413.1"/>
</dbReference>
<evidence type="ECO:0000313" key="2">
    <source>
        <dbReference type="EMBL" id="ABA21036.1"/>
    </source>
</evidence>
<evidence type="ECO:0000313" key="3">
    <source>
        <dbReference type="Proteomes" id="UP000002533"/>
    </source>
</evidence>
<evidence type="ECO:0000259" key="1">
    <source>
        <dbReference type="Pfam" id="PF13304"/>
    </source>
</evidence>
<feature type="domain" description="ATPase AAA-type core" evidence="1">
    <location>
        <begin position="45"/>
        <end position="344"/>
    </location>
</feature>
<dbReference type="Gene3D" id="3.40.50.300">
    <property type="entry name" value="P-loop containing nucleotide triphosphate hydrolases"/>
    <property type="match status" value="1"/>
</dbReference>
<name>Q3MDA0_TRIV2</name>
<dbReference type="eggNOG" id="COG1106">
    <property type="taxonomic scope" value="Bacteria"/>
</dbReference>